<evidence type="ECO:0000313" key="2">
    <source>
        <dbReference type="EMBL" id="GFR36981.1"/>
    </source>
</evidence>
<dbReference type="InterPro" id="IPR038690">
    <property type="entry name" value="NusG_2_sf"/>
</dbReference>
<dbReference type="EMBL" id="BMAQ01000002">
    <property type="protein sequence ID" value="GFR36981.1"/>
    <property type="molecule type" value="Genomic_DNA"/>
</dbReference>
<reference evidence="2" key="2">
    <citation type="journal article" date="2021" name="Data Brief">
        <title>Draft genome sequence data of the facultative, thermophilic, xylanolytic bacterium Paenibacillus sp. strain DA-C8.</title>
        <authorList>
            <person name="Chhe C."/>
            <person name="Uke A."/>
            <person name="Baramee S."/>
            <person name="Ungkulpasvich U."/>
            <person name="Tachaapaikoon C."/>
            <person name="Pason P."/>
            <person name="Waeonukul R."/>
            <person name="Ratanakhanokchai K."/>
            <person name="Kosugi A."/>
        </authorList>
    </citation>
    <scope>NUCLEOTIDE SEQUENCE</scope>
    <source>
        <strain evidence="2">DA-C8</strain>
    </source>
</reference>
<gene>
    <name evidence="2" type="ORF">PRECH8_02770</name>
</gene>
<accession>A0A916VF47</accession>
<keyword evidence="1" id="KW-1133">Transmembrane helix</keyword>
<sequence length="128" mass="14542">MKRGDIWLIAIVLITLGITSWMMFQQRAASDSYDGVKYARITVDRNHYRTVRLDEEQTIEIRTNHGYNLLQVKDGGVRMIEGDCRDDLCVLMGFKDRIGDTIVCLPNRVLVEIIGEHGEEADVDAVVS</sequence>
<dbReference type="AlphaFoldDB" id="A0A916VF47"/>
<keyword evidence="3" id="KW-1185">Reference proteome</keyword>
<dbReference type="Gene3D" id="2.60.320.10">
    <property type="entry name" value="N-utilization substance G protein NusG, insert domain"/>
    <property type="match status" value="1"/>
</dbReference>
<evidence type="ECO:0000256" key="1">
    <source>
        <dbReference type="SAM" id="Phobius"/>
    </source>
</evidence>
<feature type="transmembrane region" description="Helical" evidence="1">
    <location>
        <begin position="6"/>
        <end position="24"/>
    </location>
</feature>
<protein>
    <submittedName>
        <fullName evidence="2">Lipoprotein</fullName>
    </submittedName>
</protein>
<name>A0A916VF47_9BACL</name>
<dbReference type="Proteomes" id="UP000654993">
    <property type="component" value="Unassembled WGS sequence"/>
</dbReference>
<keyword evidence="1" id="KW-0812">Transmembrane</keyword>
<dbReference type="RefSeq" id="WP_200965280.1">
    <property type="nucleotide sequence ID" value="NZ_BMAQ01000002.1"/>
</dbReference>
<organism evidence="2 3">
    <name type="scientific">Insulibacter thermoxylanivorax</name>
    <dbReference type="NCBI Taxonomy" id="2749268"/>
    <lineage>
        <taxon>Bacteria</taxon>
        <taxon>Bacillati</taxon>
        <taxon>Bacillota</taxon>
        <taxon>Bacilli</taxon>
        <taxon>Bacillales</taxon>
        <taxon>Paenibacillaceae</taxon>
        <taxon>Insulibacter</taxon>
    </lineage>
</organism>
<dbReference type="Pfam" id="PF07009">
    <property type="entry name" value="NusG_II"/>
    <property type="match status" value="1"/>
</dbReference>
<comment type="caution">
    <text evidence="2">The sequence shown here is derived from an EMBL/GenBank/DDBJ whole genome shotgun (WGS) entry which is preliminary data.</text>
</comment>
<keyword evidence="2" id="KW-0449">Lipoprotein</keyword>
<reference evidence="2" key="1">
    <citation type="submission" date="2020-08" db="EMBL/GenBank/DDBJ databases">
        <authorList>
            <person name="Uke A."/>
            <person name="Chhe C."/>
            <person name="Baramee S."/>
            <person name="Kosugi A."/>
        </authorList>
    </citation>
    <scope>NUCLEOTIDE SEQUENCE</scope>
    <source>
        <strain evidence="2">DA-C8</strain>
    </source>
</reference>
<proteinExistence type="predicted"/>
<dbReference type="CDD" id="cd09911">
    <property type="entry name" value="Lin0431_like"/>
    <property type="match status" value="1"/>
</dbReference>
<keyword evidence="1" id="KW-0472">Membrane</keyword>
<evidence type="ECO:0000313" key="3">
    <source>
        <dbReference type="Proteomes" id="UP000654993"/>
    </source>
</evidence>